<dbReference type="Proteomes" id="UP000029224">
    <property type="component" value="Unassembled WGS sequence"/>
</dbReference>
<protein>
    <submittedName>
        <fullName evidence="3">Uncharacterized protein</fullName>
    </submittedName>
</protein>
<accession>A0A090SXC7</accession>
<keyword evidence="4" id="KW-1185">Reference proteome</keyword>
<organism evidence="3 4">
    <name type="scientific">Vibrio maritimus</name>
    <dbReference type="NCBI Taxonomy" id="990268"/>
    <lineage>
        <taxon>Bacteria</taxon>
        <taxon>Pseudomonadati</taxon>
        <taxon>Pseudomonadota</taxon>
        <taxon>Gammaproteobacteria</taxon>
        <taxon>Vibrionales</taxon>
        <taxon>Vibrionaceae</taxon>
        <taxon>Vibrio</taxon>
    </lineage>
</organism>
<gene>
    <name evidence="3" type="ORF">JCM19240_5787</name>
</gene>
<keyword evidence="1" id="KW-0175">Coiled coil</keyword>
<name>A0A090SXC7_9VIBR</name>
<dbReference type="AlphaFoldDB" id="A0A090SXC7"/>
<keyword evidence="2" id="KW-0812">Transmembrane</keyword>
<comment type="caution">
    <text evidence="3">The sequence shown here is derived from an EMBL/GenBank/DDBJ whole genome shotgun (WGS) entry which is preliminary data.</text>
</comment>
<feature type="transmembrane region" description="Helical" evidence="2">
    <location>
        <begin position="121"/>
        <end position="141"/>
    </location>
</feature>
<reference evidence="3 4" key="1">
    <citation type="submission" date="2014-09" db="EMBL/GenBank/DDBJ databases">
        <title>Vibrio maritimus JCM 19240. (C210) whole genome shotgun sequence.</title>
        <authorList>
            <person name="Sawabe T."/>
            <person name="Meirelles P."/>
            <person name="Nakanishi M."/>
            <person name="Sayaka M."/>
            <person name="Hattori M."/>
            <person name="Ohkuma M."/>
        </authorList>
    </citation>
    <scope>NUCLEOTIDE SEQUENCE [LARGE SCALE GENOMIC DNA]</scope>
    <source>
        <strain evidence="3 4">JCM 19240</strain>
    </source>
</reference>
<keyword evidence="2" id="KW-1133">Transmembrane helix</keyword>
<evidence type="ECO:0000313" key="3">
    <source>
        <dbReference type="EMBL" id="GAL32356.1"/>
    </source>
</evidence>
<evidence type="ECO:0000256" key="1">
    <source>
        <dbReference type="SAM" id="Coils"/>
    </source>
</evidence>
<keyword evidence="2" id="KW-0472">Membrane</keyword>
<evidence type="ECO:0000256" key="2">
    <source>
        <dbReference type="SAM" id="Phobius"/>
    </source>
</evidence>
<reference evidence="3 4" key="2">
    <citation type="submission" date="2014-09" db="EMBL/GenBank/DDBJ databases">
        <authorList>
            <consortium name="NBRP consortium"/>
            <person name="Sawabe T."/>
            <person name="Meirelles P."/>
            <person name="Nakanishi M."/>
            <person name="Sayaka M."/>
            <person name="Hattori M."/>
            <person name="Ohkuma M."/>
        </authorList>
    </citation>
    <scope>NUCLEOTIDE SEQUENCE [LARGE SCALE GENOMIC DNA]</scope>
    <source>
        <strain evidence="3 4">JCM 19240</strain>
    </source>
</reference>
<dbReference type="EMBL" id="BBMT01000001">
    <property type="protein sequence ID" value="GAL32356.1"/>
    <property type="molecule type" value="Genomic_DNA"/>
</dbReference>
<dbReference type="OrthoDB" id="6271282at2"/>
<sequence>MLKLVLLASILAWLVLRQKTKDHPEKTKTIKLRRFIGYSLVISSLWIGMKAFGIPQNQIHVEGTYTINNGSTKVLFGYSENRLIPALHVPRLYSYDFNQIHKVSDRARNSLVKKHPYIKDAMIWVNQVGGLAILLLFLSWLTRSRKIDRMWANALETDKKKAYDEFEKWSCSNVLRKLHSSPLVKQSEKRRERLNVINEQKLAIITKAIMSKGRKPEILVALKKVKEAGLSSLHVFSEHIPKGDNEGLLLNYGATDPKGFDKALCEFAQKEAIANNNGDVKEESKHKIILESVSENRYGYPMNAIEIISSEIQSNIKRFVKSFLSEDYISIKEGSITDLYDQQAVLHIQYKCTLDSNSFKDITTQEYPVGYKSSTQKSTLTKEFNGKKIPRTPYIAIYYGMIAEWRLVICGQELMNGTMKSLPDRNISNYALPRFDRFEAETPDIAHEKYFTTIARSNINALVLQLQGKLDTELSQASVDKTKLHQYKTKAQETKDLLKELEDALRDEIKGEVQYEAASIISKKIYEKYKDEVDALAHSIIDNDIDPEMTALILEELGELFPDMGEYFAGLGLEVISD</sequence>
<feature type="coiled-coil region" evidence="1">
    <location>
        <begin position="484"/>
        <end position="511"/>
    </location>
</feature>
<proteinExistence type="predicted"/>
<evidence type="ECO:0000313" key="4">
    <source>
        <dbReference type="Proteomes" id="UP000029224"/>
    </source>
</evidence>